<feature type="transmembrane region" description="Helical" evidence="7">
    <location>
        <begin position="104"/>
        <end position="127"/>
    </location>
</feature>
<comment type="similarity">
    <text evidence="7">Belongs to the binding-protein-dependent transport system permease family.</text>
</comment>
<gene>
    <name evidence="9" type="ORF">QJS35_01445</name>
</gene>
<dbReference type="SUPFAM" id="SSF161098">
    <property type="entry name" value="MetI-like"/>
    <property type="match status" value="1"/>
</dbReference>
<feature type="domain" description="ABC transmembrane type-1" evidence="8">
    <location>
        <begin position="69"/>
        <end position="285"/>
    </location>
</feature>
<proteinExistence type="inferred from homology"/>
<dbReference type="EMBL" id="JASKHM010000001">
    <property type="protein sequence ID" value="MEQ4481052.1"/>
    <property type="molecule type" value="Genomic_DNA"/>
</dbReference>
<dbReference type="PANTHER" id="PTHR43227:SF11">
    <property type="entry name" value="BLL4140 PROTEIN"/>
    <property type="match status" value="1"/>
</dbReference>
<keyword evidence="3" id="KW-1003">Cell membrane</keyword>
<dbReference type="InterPro" id="IPR050809">
    <property type="entry name" value="UgpAE/MalFG_permease"/>
</dbReference>
<feature type="transmembrane region" description="Helical" evidence="7">
    <location>
        <begin position="262"/>
        <end position="288"/>
    </location>
</feature>
<evidence type="ECO:0000256" key="2">
    <source>
        <dbReference type="ARBA" id="ARBA00022448"/>
    </source>
</evidence>
<evidence type="ECO:0000256" key="3">
    <source>
        <dbReference type="ARBA" id="ARBA00022475"/>
    </source>
</evidence>
<feature type="transmembrane region" description="Helical" evidence="7">
    <location>
        <begin position="220"/>
        <end position="242"/>
    </location>
</feature>
<evidence type="ECO:0000256" key="4">
    <source>
        <dbReference type="ARBA" id="ARBA00022692"/>
    </source>
</evidence>
<keyword evidence="6 7" id="KW-0472">Membrane</keyword>
<dbReference type="CDD" id="cd06261">
    <property type="entry name" value="TM_PBP2"/>
    <property type="match status" value="1"/>
</dbReference>
<accession>A0ABV1KMM0</accession>
<evidence type="ECO:0000259" key="8">
    <source>
        <dbReference type="PROSITE" id="PS50928"/>
    </source>
</evidence>
<dbReference type="PANTHER" id="PTHR43227">
    <property type="entry name" value="BLL4140 PROTEIN"/>
    <property type="match status" value="1"/>
</dbReference>
<evidence type="ECO:0000313" key="10">
    <source>
        <dbReference type="Proteomes" id="UP001493487"/>
    </source>
</evidence>
<organism evidence="9 10">
    <name type="scientific">Cohnella silvisoli</name>
    <dbReference type="NCBI Taxonomy" id="2873699"/>
    <lineage>
        <taxon>Bacteria</taxon>
        <taxon>Bacillati</taxon>
        <taxon>Bacillota</taxon>
        <taxon>Bacilli</taxon>
        <taxon>Bacillales</taxon>
        <taxon>Paenibacillaceae</taxon>
        <taxon>Cohnella</taxon>
    </lineage>
</organism>
<dbReference type="SUPFAM" id="SSF160964">
    <property type="entry name" value="MalF N-terminal region-like"/>
    <property type="match status" value="1"/>
</dbReference>
<reference evidence="9 10" key="1">
    <citation type="journal article" date="2023" name="Genome Announc.">
        <title>Pan-Genome Analyses of the Genus Cohnella and Proposal of the Novel Species Cohnella silvisoli sp. nov., Isolated from Forest Soil.</title>
        <authorList>
            <person name="Wang C."/>
            <person name="Mao L."/>
            <person name="Bao G."/>
            <person name="Zhu H."/>
        </authorList>
    </citation>
    <scope>NUCLEOTIDE SEQUENCE [LARGE SCALE GENOMIC DNA]</scope>
    <source>
        <strain evidence="9 10">NL03-T5-1</strain>
    </source>
</reference>
<dbReference type="Gene3D" id="1.10.3720.10">
    <property type="entry name" value="MetI-like"/>
    <property type="match status" value="1"/>
</dbReference>
<evidence type="ECO:0000256" key="6">
    <source>
        <dbReference type="ARBA" id="ARBA00023136"/>
    </source>
</evidence>
<evidence type="ECO:0000256" key="7">
    <source>
        <dbReference type="RuleBase" id="RU363032"/>
    </source>
</evidence>
<evidence type="ECO:0000256" key="5">
    <source>
        <dbReference type="ARBA" id="ARBA00022989"/>
    </source>
</evidence>
<dbReference type="InterPro" id="IPR000515">
    <property type="entry name" value="MetI-like"/>
</dbReference>
<sequence length="297" mass="33494">MSANLKRSLFIASFILPTFIVYCIFTVYPILRGIYISFTDWSGGSETMNFIGLDNYRELIHDPIIYKAAYNDYFIVFWKVIGIMLIATYFAVALTRLKIKGSAFYRIVFFFPNVISVVVIGVIWRFVYNPKLGILNSLLSFITGKPVETPWLGDSDYALWALLPPAIWAGIGFFMILLIAGIMSIPAPLYESAEIDGASQWKQFFHVTLPLLWEQLKVSVVLIVLTSLNGSFIIVSIMTYGGPDNATQVLGYRLFEKAFGTYQMGYASAVGVLILVLSLLTTVVMRWLMRRESVEVS</sequence>
<comment type="caution">
    <text evidence="9">The sequence shown here is derived from an EMBL/GenBank/DDBJ whole genome shotgun (WGS) entry which is preliminary data.</text>
</comment>
<evidence type="ECO:0000256" key="1">
    <source>
        <dbReference type="ARBA" id="ARBA00004651"/>
    </source>
</evidence>
<keyword evidence="10" id="KW-1185">Reference proteome</keyword>
<feature type="transmembrane region" description="Helical" evidence="7">
    <location>
        <begin position="157"/>
        <end position="180"/>
    </location>
</feature>
<dbReference type="PROSITE" id="PS50928">
    <property type="entry name" value="ABC_TM1"/>
    <property type="match status" value="1"/>
</dbReference>
<keyword evidence="5 7" id="KW-1133">Transmembrane helix</keyword>
<protein>
    <submittedName>
        <fullName evidence="9">Sugar ABC transporter permease</fullName>
    </submittedName>
</protein>
<feature type="transmembrane region" description="Helical" evidence="7">
    <location>
        <begin position="9"/>
        <end position="31"/>
    </location>
</feature>
<dbReference type="Proteomes" id="UP001493487">
    <property type="component" value="Unassembled WGS sequence"/>
</dbReference>
<comment type="subcellular location">
    <subcellularLocation>
        <location evidence="1 7">Cell membrane</location>
        <topology evidence="1 7">Multi-pass membrane protein</topology>
    </subcellularLocation>
</comment>
<dbReference type="RefSeq" id="WP_232182558.1">
    <property type="nucleotide sequence ID" value="NZ_JAIOAP010000001.1"/>
</dbReference>
<keyword evidence="2 7" id="KW-0813">Transport</keyword>
<feature type="transmembrane region" description="Helical" evidence="7">
    <location>
        <begin position="73"/>
        <end position="92"/>
    </location>
</feature>
<evidence type="ECO:0000313" key="9">
    <source>
        <dbReference type="EMBL" id="MEQ4481052.1"/>
    </source>
</evidence>
<keyword evidence="4 7" id="KW-0812">Transmembrane</keyword>
<dbReference type="Pfam" id="PF00528">
    <property type="entry name" value="BPD_transp_1"/>
    <property type="match status" value="1"/>
</dbReference>
<dbReference type="InterPro" id="IPR035906">
    <property type="entry name" value="MetI-like_sf"/>
</dbReference>
<name>A0ABV1KMM0_9BACL</name>